<feature type="repeat" description="TPR" evidence="1">
    <location>
        <begin position="242"/>
        <end position="275"/>
    </location>
</feature>
<protein>
    <submittedName>
        <fullName evidence="2">Uncharacterized protein</fullName>
    </submittedName>
</protein>
<dbReference type="SMART" id="SM00028">
    <property type="entry name" value="TPR"/>
    <property type="match status" value="2"/>
</dbReference>
<dbReference type="InterPro" id="IPR016024">
    <property type="entry name" value="ARM-type_fold"/>
</dbReference>
<dbReference type="InterPro" id="IPR011990">
    <property type="entry name" value="TPR-like_helical_dom_sf"/>
</dbReference>
<sequence>MNRYYFLIFITSFLISVNLQALENEDDHLDRCLELATNGSEYGFREPTSIEGITCLGLSKNPKYIPALASLLKKESSDHVRFTVIRALSWMETEEVTKYLLMTIQEDSYYHAKYCAALAFETIPDKRAIPVLEKYIHNLEKGERSAVIVVLEGLSGQDYSHLQLEDISEDTNVKKLTTKAKSEFKLGHYGSTLHYINRALEIEPTNQNNLFLKANALVLIKNFYDSEKIYTDLLESKFPNKSAVYQGLGDLETEKGNLAEANEHYKNALKFKDKSSK</sequence>
<dbReference type="Gene3D" id="1.25.40.10">
    <property type="entry name" value="Tetratricopeptide repeat domain"/>
    <property type="match status" value="1"/>
</dbReference>
<reference evidence="2" key="1">
    <citation type="journal article" date="2019" name="PLoS Negl. Trop. Dis.">
        <title>Revisiting the worldwide diversity of Leptospira species in the environment.</title>
        <authorList>
            <person name="Vincent A.T."/>
            <person name="Schiettekatte O."/>
            <person name="Bourhy P."/>
            <person name="Veyrier F.J."/>
            <person name="Picardeau M."/>
        </authorList>
    </citation>
    <scope>NUCLEOTIDE SEQUENCE [LARGE SCALE GENOMIC DNA]</scope>
    <source>
        <strain evidence="2">201702692</strain>
    </source>
</reference>
<keyword evidence="3" id="KW-1185">Reference proteome</keyword>
<proteinExistence type="predicted"/>
<dbReference type="InterPro" id="IPR019734">
    <property type="entry name" value="TPR_rpt"/>
</dbReference>
<dbReference type="PROSITE" id="PS50005">
    <property type="entry name" value="TPR"/>
    <property type="match status" value="1"/>
</dbReference>
<dbReference type="AlphaFoldDB" id="A0A4R9JK30"/>
<evidence type="ECO:0000313" key="2">
    <source>
        <dbReference type="EMBL" id="TGL44618.1"/>
    </source>
</evidence>
<organism evidence="2 3">
    <name type="scientific">Leptospira perdikensis</name>
    <dbReference type="NCBI Taxonomy" id="2484948"/>
    <lineage>
        <taxon>Bacteria</taxon>
        <taxon>Pseudomonadati</taxon>
        <taxon>Spirochaetota</taxon>
        <taxon>Spirochaetia</taxon>
        <taxon>Leptospirales</taxon>
        <taxon>Leptospiraceae</taxon>
        <taxon>Leptospira</taxon>
    </lineage>
</organism>
<dbReference type="InterPro" id="IPR011989">
    <property type="entry name" value="ARM-like"/>
</dbReference>
<keyword evidence="1" id="KW-0802">TPR repeat</keyword>
<accession>A0A4R9JK30</accession>
<dbReference type="OrthoDB" id="9906640at2"/>
<gene>
    <name evidence="2" type="ORF">EHQ49_03855</name>
</gene>
<dbReference type="EMBL" id="RQGA01000003">
    <property type="protein sequence ID" value="TGL44618.1"/>
    <property type="molecule type" value="Genomic_DNA"/>
</dbReference>
<comment type="caution">
    <text evidence="2">The sequence shown here is derived from an EMBL/GenBank/DDBJ whole genome shotgun (WGS) entry which is preliminary data.</text>
</comment>
<dbReference type="RefSeq" id="WP_135576523.1">
    <property type="nucleotide sequence ID" value="NZ_RQGA01000003.1"/>
</dbReference>
<name>A0A4R9JK30_9LEPT</name>
<dbReference type="Proteomes" id="UP000298125">
    <property type="component" value="Unassembled WGS sequence"/>
</dbReference>
<evidence type="ECO:0000256" key="1">
    <source>
        <dbReference type="PROSITE-ProRule" id="PRU00339"/>
    </source>
</evidence>
<dbReference type="SUPFAM" id="SSF48371">
    <property type="entry name" value="ARM repeat"/>
    <property type="match status" value="1"/>
</dbReference>
<dbReference type="SUPFAM" id="SSF48452">
    <property type="entry name" value="TPR-like"/>
    <property type="match status" value="1"/>
</dbReference>
<dbReference type="Pfam" id="PF13646">
    <property type="entry name" value="HEAT_2"/>
    <property type="match status" value="1"/>
</dbReference>
<dbReference type="Gene3D" id="1.25.10.10">
    <property type="entry name" value="Leucine-rich Repeat Variant"/>
    <property type="match status" value="1"/>
</dbReference>
<evidence type="ECO:0000313" key="3">
    <source>
        <dbReference type="Proteomes" id="UP000298125"/>
    </source>
</evidence>